<dbReference type="InterPro" id="IPR011611">
    <property type="entry name" value="PfkB_dom"/>
</dbReference>
<evidence type="ECO:0000313" key="5">
    <source>
        <dbReference type="EMBL" id="MDY8110199.1"/>
    </source>
</evidence>
<reference evidence="5 6" key="1">
    <citation type="submission" date="2023-12" db="EMBL/GenBank/DDBJ databases">
        <title>Description of Novel Strain Fulvimarina sp. 2208YS6-2-32 isolated from Uroteuthis (Photololigo) edulis.</title>
        <authorList>
            <person name="Park J.-S."/>
        </authorList>
    </citation>
    <scope>NUCLEOTIDE SEQUENCE [LARGE SCALE GENOMIC DNA]</scope>
    <source>
        <strain evidence="5 6">2208YS6-2-32</strain>
    </source>
</reference>
<gene>
    <name evidence="5" type="ORF">U0C82_13735</name>
</gene>
<evidence type="ECO:0000259" key="4">
    <source>
        <dbReference type="Pfam" id="PF00294"/>
    </source>
</evidence>
<keyword evidence="2" id="KW-0808">Transferase</keyword>
<dbReference type="GO" id="GO:0016301">
    <property type="term" value="F:kinase activity"/>
    <property type="evidence" value="ECO:0007669"/>
    <property type="project" value="UniProtKB-KW"/>
</dbReference>
<dbReference type="Gene3D" id="3.40.1190.20">
    <property type="match status" value="1"/>
</dbReference>
<comment type="caution">
    <text evidence="5">The sequence shown here is derived from an EMBL/GenBank/DDBJ whole genome shotgun (WGS) entry which is preliminary data.</text>
</comment>
<sequence>MTPTYSFLSIGECMIEMSGGGETGLWRMGFAGDTLNTLWYAKAGLDPKDGPVAYLTALGTDGFSDKILAFLEENGIATDLIRRVSDRRPGLYMIEQRDGDRRFTYWRETSAARCLADDPDHLDKALDAARLVYFSGITLAILPPPKRADLIDRLTRARAAGKIVAYDPNIRPVLWEDERTLADTIMRGAGAASIVLPSFDDEARAFGDGTPADTVERYRAAGAELVAVKNGGAPVLVDSGTDRSEIATQSDVAVVDATGAGDSFNGAFLAAFLNGASAADAARAGCATAARVVATQGALIRPAS</sequence>
<dbReference type="EMBL" id="JAXLPB010000004">
    <property type="protein sequence ID" value="MDY8110199.1"/>
    <property type="molecule type" value="Genomic_DNA"/>
</dbReference>
<dbReference type="SUPFAM" id="SSF53613">
    <property type="entry name" value="Ribokinase-like"/>
    <property type="match status" value="1"/>
</dbReference>
<evidence type="ECO:0000256" key="2">
    <source>
        <dbReference type="ARBA" id="ARBA00022679"/>
    </source>
</evidence>
<evidence type="ECO:0000256" key="3">
    <source>
        <dbReference type="ARBA" id="ARBA00022777"/>
    </source>
</evidence>
<keyword evidence="3 5" id="KW-0418">Kinase</keyword>
<dbReference type="PANTHER" id="PTHR43085">
    <property type="entry name" value="HEXOKINASE FAMILY MEMBER"/>
    <property type="match status" value="1"/>
</dbReference>
<comment type="similarity">
    <text evidence="1">Belongs to the carbohydrate kinase PfkB family.</text>
</comment>
<dbReference type="CDD" id="cd01166">
    <property type="entry name" value="KdgK"/>
    <property type="match status" value="1"/>
</dbReference>
<keyword evidence="6" id="KW-1185">Reference proteome</keyword>
<evidence type="ECO:0000313" key="6">
    <source>
        <dbReference type="Proteomes" id="UP001294412"/>
    </source>
</evidence>
<dbReference type="Pfam" id="PF00294">
    <property type="entry name" value="PfkB"/>
    <property type="match status" value="1"/>
</dbReference>
<dbReference type="InterPro" id="IPR029056">
    <property type="entry name" value="Ribokinase-like"/>
</dbReference>
<protein>
    <submittedName>
        <fullName evidence="5">Sugar kinase</fullName>
    </submittedName>
</protein>
<dbReference type="PANTHER" id="PTHR43085:SF15">
    <property type="entry name" value="2-DEHYDRO-3-DEOXYGLUCONOKINASE"/>
    <property type="match status" value="1"/>
</dbReference>
<dbReference type="Proteomes" id="UP001294412">
    <property type="component" value="Unassembled WGS sequence"/>
</dbReference>
<proteinExistence type="inferred from homology"/>
<accession>A0ABU5I5V9</accession>
<feature type="domain" description="Carbohydrate kinase PfkB" evidence="4">
    <location>
        <begin position="10"/>
        <end position="298"/>
    </location>
</feature>
<dbReference type="RefSeq" id="WP_322187720.1">
    <property type="nucleotide sequence ID" value="NZ_JAXLPB010000004.1"/>
</dbReference>
<name>A0ABU5I5V9_9HYPH</name>
<dbReference type="InterPro" id="IPR050306">
    <property type="entry name" value="PfkB_Carbo_kinase"/>
</dbReference>
<evidence type="ECO:0000256" key="1">
    <source>
        <dbReference type="ARBA" id="ARBA00010688"/>
    </source>
</evidence>
<organism evidence="5 6">
    <name type="scientific">Fulvimarina uroteuthidis</name>
    <dbReference type="NCBI Taxonomy" id="3098149"/>
    <lineage>
        <taxon>Bacteria</taxon>
        <taxon>Pseudomonadati</taxon>
        <taxon>Pseudomonadota</taxon>
        <taxon>Alphaproteobacteria</taxon>
        <taxon>Hyphomicrobiales</taxon>
        <taxon>Aurantimonadaceae</taxon>
        <taxon>Fulvimarina</taxon>
    </lineage>
</organism>